<dbReference type="EMBL" id="BSYO01000025">
    <property type="protein sequence ID" value="GMH23051.1"/>
    <property type="molecule type" value="Genomic_DNA"/>
</dbReference>
<accession>A0AAD3T5Q3</accession>
<protein>
    <submittedName>
        <fullName evidence="1">Uncharacterized protein</fullName>
    </submittedName>
</protein>
<reference evidence="1" key="1">
    <citation type="submission" date="2023-05" db="EMBL/GenBank/DDBJ databases">
        <title>Nepenthes gracilis genome sequencing.</title>
        <authorList>
            <person name="Fukushima K."/>
        </authorList>
    </citation>
    <scope>NUCLEOTIDE SEQUENCE</scope>
    <source>
        <strain evidence="1">SING2019-196</strain>
    </source>
</reference>
<sequence length="76" mass="8923">MHNPVFATQKQAAKSDKEWTQEHKQVCGYIWQFVDDNVYNHIRYKDGSSVADHLNEFQDCVDRLSGMGIKFEDERS</sequence>
<evidence type="ECO:0000313" key="1">
    <source>
        <dbReference type="EMBL" id="GMH23051.1"/>
    </source>
</evidence>
<organism evidence="1 2">
    <name type="scientific">Nepenthes gracilis</name>
    <name type="common">Slender pitcher plant</name>
    <dbReference type="NCBI Taxonomy" id="150966"/>
    <lineage>
        <taxon>Eukaryota</taxon>
        <taxon>Viridiplantae</taxon>
        <taxon>Streptophyta</taxon>
        <taxon>Embryophyta</taxon>
        <taxon>Tracheophyta</taxon>
        <taxon>Spermatophyta</taxon>
        <taxon>Magnoliopsida</taxon>
        <taxon>eudicotyledons</taxon>
        <taxon>Gunneridae</taxon>
        <taxon>Pentapetalae</taxon>
        <taxon>Caryophyllales</taxon>
        <taxon>Nepenthaceae</taxon>
        <taxon>Nepenthes</taxon>
    </lineage>
</organism>
<dbReference type="AlphaFoldDB" id="A0AAD3T5Q3"/>
<name>A0AAD3T5Q3_NEPGR</name>
<evidence type="ECO:0000313" key="2">
    <source>
        <dbReference type="Proteomes" id="UP001279734"/>
    </source>
</evidence>
<gene>
    <name evidence="1" type="ORF">Nepgr_024894</name>
</gene>
<dbReference type="Proteomes" id="UP001279734">
    <property type="component" value="Unassembled WGS sequence"/>
</dbReference>
<comment type="caution">
    <text evidence="1">The sequence shown here is derived from an EMBL/GenBank/DDBJ whole genome shotgun (WGS) entry which is preliminary data.</text>
</comment>
<proteinExistence type="predicted"/>
<keyword evidence="2" id="KW-1185">Reference proteome</keyword>